<accession>A0A8X6HWW9</accession>
<dbReference type="EMBL" id="BMAO01002736">
    <property type="protein sequence ID" value="GFQ82937.1"/>
    <property type="molecule type" value="Genomic_DNA"/>
</dbReference>
<feature type="coiled-coil region" evidence="1">
    <location>
        <begin position="46"/>
        <end position="73"/>
    </location>
</feature>
<dbReference type="Proteomes" id="UP000887116">
    <property type="component" value="Unassembled WGS sequence"/>
</dbReference>
<evidence type="ECO:0000313" key="2">
    <source>
        <dbReference type="EMBL" id="GFQ82937.1"/>
    </source>
</evidence>
<keyword evidence="3" id="KW-1185">Reference proteome</keyword>
<name>A0A8X6HWW9_TRICU</name>
<protein>
    <submittedName>
        <fullName evidence="2">Uncharacterized protein</fullName>
    </submittedName>
</protein>
<comment type="caution">
    <text evidence="2">The sequence shown here is derived from an EMBL/GenBank/DDBJ whole genome shotgun (WGS) entry which is preliminary data.</text>
</comment>
<organism evidence="2 3">
    <name type="scientific">Trichonephila clavata</name>
    <name type="common">Joro spider</name>
    <name type="synonym">Nephila clavata</name>
    <dbReference type="NCBI Taxonomy" id="2740835"/>
    <lineage>
        <taxon>Eukaryota</taxon>
        <taxon>Metazoa</taxon>
        <taxon>Ecdysozoa</taxon>
        <taxon>Arthropoda</taxon>
        <taxon>Chelicerata</taxon>
        <taxon>Arachnida</taxon>
        <taxon>Araneae</taxon>
        <taxon>Araneomorphae</taxon>
        <taxon>Entelegynae</taxon>
        <taxon>Araneoidea</taxon>
        <taxon>Nephilidae</taxon>
        <taxon>Trichonephila</taxon>
    </lineage>
</organism>
<evidence type="ECO:0000256" key="1">
    <source>
        <dbReference type="SAM" id="Coils"/>
    </source>
</evidence>
<dbReference type="AlphaFoldDB" id="A0A8X6HWW9"/>
<gene>
    <name evidence="2" type="ORF">TNCT_533991</name>
</gene>
<reference evidence="2" key="1">
    <citation type="submission" date="2020-07" db="EMBL/GenBank/DDBJ databases">
        <title>Multicomponent nature underlies the extraordinary mechanical properties of spider dragline silk.</title>
        <authorList>
            <person name="Kono N."/>
            <person name="Nakamura H."/>
            <person name="Mori M."/>
            <person name="Yoshida Y."/>
            <person name="Ohtoshi R."/>
            <person name="Malay A.D."/>
            <person name="Moran D.A.P."/>
            <person name="Tomita M."/>
            <person name="Numata K."/>
            <person name="Arakawa K."/>
        </authorList>
    </citation>
    <scope>NUCLEOTIDE SEQUENCE</scope>
</reference>
<sequence>MKMEKQVEDVKSKRKIIRSLTTKLIPKIECIIKDEYISHEIKIEDLSECKEQLLDKQNTLKELNEKIELLISSEEIEKEAVSSEEYSENIIK</sequence>
<evidence type="ECO:0000313" key="3">
    <source>
        <dbReference type="Proteomes" id="UP000887116"/>
    </source>
</evidence>
<proteinExistence type="predicted"/>
<keyword evidence="1" id="KW-0175">Coiled coil</keyword>